<feature type="domain" description="Inner membrane component" evidence="2">
    <location>
        <begin position="68"/>
        <end position="118"/>
    </location>
</feature>
<dbReference type="PANTHER" id="PTHR42903">
    <property type="entry name" value="INNER MEMBRANE PROTEIN YCCF"/>
    <property type="match status" value="1"/>
</dbReference>
<evidence type="ECO:0000313" key="4">
    <source>
        <dbReference type="Proteomes" id="UP000246722"/>
    </source>
</evidence>
<dbReference type="Pfam" id="PF03733">
    <property type="entry name" value="YccF"/>
    <property type="match status" value="2"/>
</dbReference>
<keyword evidence="1" id="KW-0812">Transmembrane</keyword>
<feature type="transmembrane region" description="Helical" evidence="1">
    <location>
        <begin position="62"/>
        <end position="80"/>
    </location>
</feature>
<keyword evidence="4" id="KW-1185">Reference proteome</keyword>
<name>A0A317ZVB4_9MICO</name>
<feature type="transmembrane region" description="Helical" evidence="1">
    <location>
        <begin position="86"/>
        <end position="104"/>
    </location>
</feature>
<sequence length="135" mass="14544">MRTLLNLIWLVLSGFWLFLGYAAAGIVLCILIITIPWGIASLRIGVYALWPFGRTVVAKPTSGAFSFLGNVIWVVLAGWWLALAHIVSGIALCITIIGIPLGIADFKMVPISLAPLGKEIVPTAGEFDRARARQA</sequence>
<feature type="transmembrane region" description="Helical" evidence="1">
    <location>
        <begin position="7"/>
        <end position="24"/>
    </location>
</feature>
<dbReference type="InterPro" id="IPR031308">
    <property type="entry name" value="UCP028777"/>
</dbReference>
<evidence type="ECO:0000256" key="1">
    <source>
        <dbReference type="SAM" id="Phobius"/>
    </source>
</evidence>
<organism evidence="3 4">
    <name type="scientific">Cryobacterium arcticum</name>
    <dbReference type="NCBI Taxonomy" id="670052"/>
    <lineage>
        <taxon>Bacteria</taxon>
        <taxon>Bacillati</taxon>
        <taxon>Actinomycetota</taxon>
        <taxon>Actinomycetes</taxon>
        <taxon>Micrococcales</taxon>
        <taxon>Microbacteriaceae</taxon>
        <taxon>Cryobacterium</taxon>
    </lineage>
</organism>
<feature type="domain" description="Inner membrane component" evidence="2">
    <location>
        <begin position="4"/>
        <end position="54"/>
    </location>
</feature>
<comment type="caution">
    <text evidence="3">The sequence shown here is derived from an EMBL/GenBank/DDBJ whole genome shotgun (WGS) entry which is preliminary data.</text>
</comment>
<proteinExistence type="predicted"/>
<evidence type="ECO:0000259" key="2">
    <source>
        <dbReference type="Pfam" id="PF03733"/>
    </source>
</evidence>
<dbReference type="PANTHER" id="PTHR42903:SF1">
    <property type="entry name" value="INNER MEMBRANE PROTEIN YCCF"/>
    <property type="match status" value="1"/>
</dbReference>
<dbReference type="PIRSF" id="PIRSF028777">
    <property type="entry name" value="UCP028777"/>
    <property type="match status" value="1"/>
</dbReference>
<dbReference type="OrthoDB" id="3238663at2"/>
<protein>
    <submittedName>
        <fullName evidence="3">YccF domain-containing protein</fullName>
    </submittedName>
</protein>
<dbReference type="EMBL" id="QHLY01000010">
    <property type="protein sequence ID" value="PXA69767.1"/>
    <property type="molecule type" value="Genomic_DNA"/>
</dbReference>
<evidence type="ECO:0000313" key="3">
    <source>
        <dbReference type="EMBL" id="PXA69767.1"/>
    </source>
</evidence>
<dbReference type="GO" id="GO:0005886">
    <property type="term" value="C:plasma membrane"/>
    <property type="evidence" value="ECO:0007669"/>
    <property type="project" value="TreeGrafter"/>
</dbReference>
<dbReference type="InterPro" id="IPR005185">
    <property type="entry name" value="YccF"/>
</dbReference>
<gene>
    <name evidence="3" type="ORF">CTB96_09270</name>
</gene>
<dbReference type="NCBIfam" id="NF008740">
    <property type="entry name" value="PRK11770.1-2"/>
    <property type="match status" value="1"/>
</dbReference>
<dbReference type="Proteomes" id="UP000246722">
    <property type="component" value="Unassembled WGS sequence"/>
</dbReference>
<accession>A0A317ZVB4</accession>
<keyword evidence="1" id="KW-1133">Transmembrane helix</keyword>
<dbReference type="InterPro" id="IPR052937">
    <property type="entry name" value="Inner_membrane_protein"/>
</dbReference>
<dbReference type="AlphaFoldDB" id="A0A317ZVB4"/>
<reference evidence="3 4" key="1">
    <citation type="submission" date="2018-05" db="EMBL/GenBank/DDBJ databases">
        <title>Genetic diversity of glacier-inhabiting Cryobacterium bacteria in China and description of Cryobacterium mengkeensis sp. nov. and Arthrobacter glacialis sp. nov.</title>
        <authorList>
            <person name="Liu Q."/>
            <person name="Xin Y.-H."/>
        </authorList>
    </citation>
    <scope>NUCLEOTIDE SEQUENCE [LARGE SCALE GENOMIC DNA]</scope>
    <source>
        <strain evidence="3 4">SK-1</strain>
    </source>
</reference>
<dbReference type="RefSeq" id="WP_110126658.1">
    <property type="nucleotide sequence ID" value="NZ_QHLY01000010.1"/>
</dbReference>
<keyword evidence="1" id="KW-0472">Membrane</keyword>